<evidence type="ECO:0000313" key="3">
    <source>
        <dbReference type="Proteomes" id="UP000054477"/>
    </source>
</evidence>
<dbReference type="AlphaFoldDB" id="A0A0C9XNW3"/>
<organism evidence="2 3">
    <name type="scientific">Laccaria amethystina LaAM-08-1</name>
    <dbReference type="NCBI Taxonomy" id="1095629"/>
    <lineage>
        <taxon>Eukaryota</taxon>
        <taxon>Fungi</taxon>
        <taxon>Dikarya</taxon>
        <taxon>Basidiomycota</taxon>
        <taxon>Agaricomycotina</taxon>
        <taxon>Agaricomycetes</taxon>
        <taxon>Agaricomycetidae</taxon>
        <taxon>Agaricales</taxon>
        <taxon>Agaricineae</taxon>
        <taxon>Hydnangiaceae</taxon>
        <taxon>Laccaria</taxon>
    </lineage>
</organism>
<gene>
    <name evidence="2" type="ORF">K443DRAFT_5606</name>
</gene>
<accession>A0A0C9XNW3</accession>
<feature type="compositionally biased region" description="Basic and acidic residues" evidence="1">
    <location>
        <begin position="7"/>
        <end position="19"/>
    </location>
</feature>
<protein>
    <submittedName>
        <fullName evidence="2">Uncharacterized protein</fullName>
    </submittedName>
</protein>
<keyword evidence="3" id="KW-1185">Reference proteome</keyword>
<sequence length="276" mass="30395">MFQDSGGVKRYDLTGRDQQPHTSQTTTTTLSMASLILPSSPTTPIYQVHPGPEITDEILQQCSELFSNNYGIWGKTPNGKGPQAWLMYISGNRVKLSASQLRKQFILAPENTVLVVCYESKEDGLLELVGHAFATVWDYEGGHIGWVTQLVSCSLFHDITAIGLVSSHSSACHALTKYADFPIQSVDLSFCCQNAKAILTTSPVEYVKNMELRGSLFEDNCLSGAVSSAFTRFYVDHVEPLTALAHYKAHGQWLLGDLLEGHEFLIILPILQEVGP</sequence>
<dbReference type="Proteomes" id="UP000054477">
    <property type="component" value="Unassembled WGS sequence"/>
</dbReference>
<feature type="region of interest" description="Disordered" evidence="1">
    <location>
        <begin position="1"/>
        <end position="28"/>
    </location>
</feature>
<dbReference type="EMBL" id="KN838583">
    <property type="protein sequence ID" value="KIK03189.1"/>
    <property type="molecule type" value="Genomic_DNA"/>
</dbReference>
<dbReference type="HOGENOM" id="CLU_056576_0_0_1"/>
<evidence type="ECO:0000313" key="2">
    <source>
        <dbReference type="EMBL" id="KIK03189.1"/>
    </source>
</evidence>
<reference evidence="2 3" key="1">
    <citation type="submission" date="2014-04" db="EMBL/GenBank/DDBJ databases">
        <authorList>
            <consortium name="DOE Joint Genome Institute"/>
            <person name="Kuo A."/>
            <person name="Kohler A."/>
            <person name="Nagy L.G."/>
            <person name="Floudas D."/>
            <person name="Copeland A."/>
            <person name="Barry K.W."/>
            <person name="Cichocki N."/>
            <person name="Veneault-Fourrey C."/>
            <person name="LaButti K."/>
            <person name="Lindquist E.A."/>
            <person name="Lipzen A."/>
            <person name="Lundell T."/>
            <person name="Morin E."/>
            <person name="Murat C."/>
            <person name="Sun H."/>
            <person name="Tunlid A."/>
            <person name="Henrissat B."/>
            <person name="Grigoriev I.V."/>
            <person name="Hibbett D.S."/>
            <person name="Martin F."/>
            <person name="Nordberg H.P."/>
            <person name="Cantor M.N."/>
            <person name="Hua S.X."/>
        </authorList>
    </citation>
    <scope>NUCLEOTIDE SEQUENCE [LARGE SCALE GENOMIC DNA]</scope>
    <source>
        <strain evidence="2 3">LaAM-08-1</strain>
    </source>
</reference>
<dbReference type="STRING" id="1095629.A0A0C9XNW3"/>
<evidence type="ECO:0000256" key="1">
    <source>
        <dbReference type="SAM" id="MobiDB-lite"/>
    </source>
</evidence>
<reference evidence="3" key="2">
    <citation type="submission" date="2015-01" db="EMBL/GenBank/DDBJ databases">
        <title>Evolutionary Origins and Diversification of the Mycorrhizal Mutualists.</title>
        <authorList>
            <consortium name="DOE Joint Genome Institute"/>
            <consortium name="Mycorrhizal Genomics Consortium"/>
            <person name="Kohler A."/>
            <person name="Kuo A."/>
            <person name="Nagy L.G."/>
            <person name="Floudas D."/>
            <person name="Copeland A."/>
            <person name="Barry K.W."/>
            <person name="Cichocki N."/>
            <person name="Veneault-Fourrey C."/>
            <person name="LaButti K."/>
            <person name="Lindquist E.A."/>
            <person name="Lipzen A."/>
            <person name="Lundell T."/>
            <person name="Morin E."/>
            <person name="Murat C."/>
            <person name="Riley R."/>
            <person name="Ohm R."/>
            <person name="Sun H."/>
            <person name="Tunlid A."/>
            <person name="Henrissat B."/>
            <person name="Grigoriev I.V."/>
            <person name="Hibbett D.S."/>
            <person name="Martin F."/>
        </authorList>
    </citation>
    <scope>NUCLEOTIDE SEQUENCE [LARGE SCALE GENOMIC DNA]</scope>
    <source>
        <strain evidence="3">LaAM-08-1</strain>
    </source>
</reference>
<proteinExistence type="predicted"/>
<name>A0A0C9XNW3_9AGAR</name>
<dbReference type="OrthoDB" id="2019666at2759"/>